<feature type="transmembrane region" description="Helical" evidence="1">
    <location>
        <begin position="96"/>
        <end position="118"/>
    </location>
</feature>
<feature type="transmembrane region" description="Helical" evidence="1">
    <location>
        <begin position="12"/>
        <end position="39"/>
    </location>
</feature>
<feature type="transmembrane region" description="Helical" evidence="1">
    <location>
        <begin position="64"/>
        <end position="84"/>
    </location>
</feature>
<name>A0A7X0NF86_9GAMM</name>
<dbReference type="RefSeq" id="WP_184422934.1">
    <property type="nucleotide sequence ID" value="NZ_AP027362.1"/>
</dbReference>
<keyword evidence="1" id="KW-1133">Transmembrane helix</keyword>
<reference evidence="2 3" key="1">
    <citation type="submission" date="2020-08" db="EMBL/GenBank/DDBJ databases">
        <title>Genomic Encyclopedia of Type Strains, Phase IV (KMG-IV): sequencing the most valuable type-strain genomes for metagenomic binning, comparative biology and taxonomic classification.</title>
        <authorList>
            <person name="Goeker M."/>
        </authorList>
    </citation>
    <scope>NUCLEOTIDE SEQUENCE [LARGE SCALE GENOMIC DNA]</scope>
    <source>
        <strain evidence="2 3">DSM 26287</strain>
    </source>
</reference>
<sequence length="123" mass="14529">MQDKERRKQMDIWTLILKGSAIISWLLFTFALVMSYYAAPDNQYGVLRYHGIEVRKFWLTPLTGYLYILLWLSALISYVSIILNRFRSRRKTDHKYFNSLLLFIVSVAWIVYILVQIVTKGSG</sequence>
<comment type="caution">
    <text evidence="2">The sequence shown here is derived from an EMBL/GenBank/DDBJ whole genome shotgun (WGS) entry which is preliminary data.</text>
</comment>
<dbReference type="EMBL" id="JACHHU010000004">
    <property type="protein sequence ID" value="MBB6542364.1"/>
    <property type="molecule type" value="Genomic_DNA"/>
</dbReference>
<keyword evidence="1" id="KW-0812">Transmembrane</keyword>
<protein>
    <submittedName>
        <fullName evidence="2">Uncharacterized protein</fullName>
    </submittedName>
</protein>
<evidence type="ECO:0000313" key="3">
    <source>
        <dbReference type="Proteomes" id="UP000537141"/>
    </source>
</evidence>
<keyword evidence="1" id="KW-0472">Membrane</keyword>
<evidence type="ECO:0000313" key="2">
    <source>
        <dbReference type="EMBL" id="MBB6542364.1"/>
    </source>
</evidence>
<proteinExistence type="predicted"/>
<accession>A0A7X0NF86</accession>
<dbReference type="Proteomes" id="UP000537141">
    <property type="component" value="Unassembled WGS sequence"/>
</dbReference>
<organism evidence="2 3">
    <name type="scientific">Thalassotalea piscium</name>
    <dbReference type="NCBI Taxonomy" id="1230533"/>
    <lineage>
        <taxon>Bacteria</taxon>
        <taxon>Pseudomonadati</taxon>
        <taxon>Pseudomonadota</taxon>
        <taxon>Gammaproteobacteria</taxon>
        <taxon>Alteromonadales</taxon>
        <taxon>Colwelliaceae</taxon>
        <taxon>Thalassotalea</taxon>
    </lineage>
</organism>
<gene>
    <name evidence="2" type="ORF">HNQ55_000851</name>
</gene>
<keyword evidence="3" id="KW-1185">Reference proteome</keyword>
<dbReference type="AlphaFoldDB" id="A0A7X0NF86"/>
<evidence type="ECO:0000256" key="1">
    <source>
        <dbReference type="SAM" id="Phobius"/>
    </source>
</evidence>